<feature type="region of interest" description="Disordered" evidence="1">
    <location>
        <begin position="103"/>
        <end position="139"/>
    </location>
</feature>
<protein>
    <submittedName>
        <fullName evidence="2">Uncharacterized protein</fullName>
    </submittedName>
</protein>
<sequence length="139" mass="15061">MQLGIHDARIGTPRNANQYLVARARSTSTSRFELVPDLCLVAQLLPELLQTGSRPTTHRRNSCPSCSKLVPDLQITGPTLARVSPNRFPTYASSAQLLPESLQISSRTADRRPSSCSSRSKSVPDLRLVGPALARAAPD</sequence>
<reference evidence="2 3" key="1">
    <citation type="journal article" date="2019" name="Nat. Plants">
        <title>Genome sequencing of Musa balbisiana reveals subgenome evolution and function divergence in polyploid bananas.</title>
        <authorList>
            <person name="Yao X."/>
        </authorList>
    </citation>
    <scope>NUCLEOTIDE SEQUENCE [LARGE SCALE GENOMIC DNA]</scope>
    <source>
        <strain evidence="3">cv. DH-PKW</strain>
        <tissue evidence="2">Leaves</tissue>
    </source>
</reference>
<comment type="caution">
    <text evidence="2">The sequence shown here is derived from an EMBL/GenBank/DDBJ whole genome shotgun (WGS) entry which is preliminary data.</text>
</comment>
<dbReference type="Proteomes" id="UP000317650">
    <property type="component" value="Chromosome 6"/>
</dbReference>
<keyword evidence="3" id="KW-1185">Reference proteome</keyword>
<dbReference type="EMBL" id="PYDT01000009">
    <property type="protein sequence ID" value="THU50048.1"/>
    <property type="molecule type" value="Genomic_DNA"/>
</dbReference>
<dbReference type="AlphaFoldDB" id="A0A4S8INC7"/>
<evidence type="ECO:0000256" key="1">
    <source>
        <dbReference type="SAM" id="MobiDB-lite"/>
    </source>
</evidence>
<proteinExistence type="predicted"/>
<name>A0A4S8INC7_MUSBA</name>
<evidence type="ECO:0000313" key="2">
    <source>
        <dbReference type="EMBL" id="THU50048.1"/>
    </source>
</evidence>
<accession>A0A4S8INC7</accession>
<gene>
    <name evidence="2" type="ORF">C4D60_Mb06t15970</name>
</gene>
<evidence type="ECO:0000313" key="3">
    <source>
        <dbReference type="Proteomes" id="UP000317650"/>
    </source>
</evidence>
<organism evidence="2 3">
    <name type="scientific">Musa balbisiana</name>
    <name type="common">Banana</name>
    <dbReference type="NCBI Taxonomy" id="52838"/>
    <lineage>
        <taxon>Eukaryota</taxon>
        <taxon>Viridiplantae</taxon>
        <taxon>Streptophyta</taxon>
        <taxon>Embryophyta</taxon>
        <taxon>Tracheophyta</taxon>
        <taxon>Spermatophyta</taxon>
        <taxon>Magnoliopsida</taxon>
        <taxon>Liliopsida</taxon>
        <taxon>Zingiberales</taxon>
        <taxon>Musaceae</taxon>
        <taxon>Musa</taxon>
    </lineage>
</organism>